<dbReference type="PANTHER" id="PTHR23502:SF2">
    <property type="entry name" value="TRANSPORTER, PUTATIVE (AFU_ORTHOLOGUE AFUA_2G08910)-RELATED"/>
    <property type="match status" value="1"/>
</dbReference>
<dbReference type="AlphaFoldDB" id="A0A4Y8DE25"/>
<keyword evidence="9" id="KW-1185">Reference proteome</keyword>
<dbReference type="Gene3D" id="1.20.1250.20">
    <property type="entry name" value="MFS general substrate transporter like domains"/>
    <property type="match status" value="1"/>
</dbReference>
<feature type="transmembrane region" description="Helical" evidence="6">
    <location>
        <begin position="168"/>
        <end position="189"/>
    </location>
</feature>
<dbReference type="InterPro" id="IPR011701">
    <property type="entry name" value="MFS"/>
</dbReference>
<dbReference type="PANTHER" id="PTHR23502">
    <property type="entry name" value="MAJOR FACILITATOR SUPERFAMILY"/>
    <property type="match status" value="1"/>
</dbReference>
<evidence type="ECO:0000256" key="2">
    <source>
        <dbReference type="ARBA" id="ARBA00022692"/>
    </source>
</evidence>
<evidence type="ECO:0000256" key="5">
    <source>
        <dbReference type="SAM" id="MobiDB-lite"/>
    </source>
</evidence>
<feature type="transmembrane region" description="Helical" evidence="6">
    <location>
        <begin position="201"/>
        <end position="225"/>
    </location>
</feature>
<organism evidence="8 9">
    <name type="scientific">Botryotinia calthae</name>
    <dbReference type="NCBI Taxonomy" id="38488"/>
    <lineage>
        <taxon>Eukaryota</taxon>
        <taxon>Fungi</taxon>
        <taxon>Dikarya</taxon>
        <taxon>Ascomycota</taxon>
        <taxon>Pezizomycotina</taxon>
        <taxon>Leotiomycetes</taxon>
        <taxon>Helotiales</taxon>
        <taxon>Sclerotiniaceae</taxon>
        <taxon>Botryotinia</taxon>
    </lineage>
</organism>
<feature type="transmembrane region" description="Helical" evidence="6">
    <location>
        <begin position="411"/>
        <end position="434"/>
    </location>
</feature>
<keyword evidence="4 6" id="KW-0472">Membrane</keyword>
<evidence type="ECO:0000256" key="4">
    <source>
        <dbReference type="ARBA" id="ARBA00023136"/>
    </source>
</evidence>
<accession>A0A4Y8DE25</accession>
<feature type="transmembrane region" description="Helical" evidence="6">
    <location>
        <begin position="380"/>
        <end position="399"/>
    </location>
</feature>
<feature type="transmembrane region" description="Helical" evidence="6">
    <location>
        <begin position="78"/>
        <end position="99"/>
    </location>
</feature>
<evidence type="ECO:0000313" key="8">
    <source>
        <dbReference type="EMBL" id="TEY82768.1"/>
    </source>
</evidence>
<dbReference type="GO" id="GO:0022857">
    <property type="term" value="F:transmembrane transporter activity"/>
    <property type="evidence" value="ECO:0007669"/>
    <property type="project" value="InterPro"/>
</dbReference>
<evidence type="ECO:0000256" key="3">
    <source>
        <dbReference type="ARBA" id="ARBA00022989"/>
    </source>
</evidence>
<dbReference type="GO" id="GO:0005886">
    <property type="term" value="C:plasma membrane"/>
    <property type="evidence" value="ECO:0007669"/>
    <property type="project" value="TreeGrafter"/>
</dbReference>
<feature type="transmembrane region" description="Helical" evidence="6">
    <location>
        <begin position="338"/>
        <end position="359"/>
    </location>
</feature>
<dbReference type="OrthoDB" id="2585655at2759"/>
<evidence type="ECO:0000313" key="9">
    <source>
        <dbReference type="Proteomes" id="UP000297299"/>
    </source>
</evidence>
<keyword evidence="2 6" id="KW-0812">Transmembrane</keyword>
<dbReference type="InterPro" id="IPR020846">
    <property type="entry name" value="MFS_dom"/>
</dbReference>
<feature type="transmembrane region" description="Helical" evidence="6">
    <location>
        <begin position="143"/>
        <end position="162"/>
    </location>
</feature>
<feature type="region of interest" description="Disordered" evidence="5">
    <location>
        <begin position="1"/>
        <end position="21"/>
    </location>
</feature>
<dbReference type="Proteomes" id="UP000297299">
    <property type="component" value="Unassembled WGS sequence"/>
</dbReference>
<name>A0A4Y8DE25_9HELO</name>
<dbReference type="Pfam" id="PF07690">
    <property type="entry name" value="MFS_1"/>
    <property type="match status" value="1"/>
</dbReference>
<reference evidence="8 9" key="1">
    <citation type="submission" date="2017-11" db="EMBL/GenBank/DDBJ databases">
        <title>Comparative genomics of Botrytis spp.</title>
        <authorList>
            <person name="Valero-Jimenez C.A."/>
            <person name="Tapia P."/>
            <person name="Veloso J."/>
            <person name="Silva-Moreno E."/>
            <person name="Staats M."/>
            <person name="Valdes J.H."/>
            <person name="Van Kan J.A.L."/>
        </authorList>
    </citation>
    <scope>NUCLEOTIDE SEQUENCE [LARGE SCALE GENOMIC DNA]</scope>
    <source>
        <strain evidence="8 9">MUCL2830</strain>
    </source>
</reference>
<feature type="domain" description="Major facilitator superfamily (MFS) profile" evidence="7">
    <location>
        <begin position="77"/>
        <end position="504"/>
    </location>
</feature>
<evidence type="ECO:0000256" key="1">
    <source>
        <dbReference type="ARBA" id="ARBA00004141"/>
    </source>
</evidence>
<evidence type="ECO:0000259" key="7">
    <source>
        <dbReference type="PROSITE" id="PS50850"/>
    </source>
</evidence>
<dbReference type="STRING" id="38488.A0A4Y8DE25"/>
<proteinExistence type="predicted"/>
<feature type="transmembrane region" description="Helical" evidence="6">
    <location>
        <begin position="231"/>
        <end position="250"/>
    </location>
</feature>
<dbReference type="PROSITE" id="PS50850">
    <property type="entry name" value="MFS"/>
    <property type="match status" value="1"/>
</dbReference>
<dbReference type="FunFam" id="1.20.1250.20:FF:000318">
    <property type="entry name" value="MFS multidrug transporter, putative"/>
    <property type="match status" value="1"/>
</dbReference>
<dbReference type="SUPFAM" id="SSF103473">
    <property type="entry name" value="MFS general substrate transporter"/>
    <property type="match status" value="1"/>
</dbReference>
<gene>
    <name evidence="8" type="ORF">BOTCAL_0027g00060</name>
</gene>
<feature type="transmembrane region" description="Helical" evidence="6">
    <location>
        <begin position="446"/>
        <end position="465"/>
    </location>
</feature>
<dbReference type="InterPro" id="IPR036259">
    <property type="entry name" value="MFS_trans_sf"/>
</dbReference>
<feature type="transmembrane region" description="Helical" evidence="6">
    <location>
        <begin position="294"/>
        <end position="318"/>
    </location>
</feature>
<feature type="transmembrane region" description="Helical" evidence="6">
    <location>
        <begin position="477"/>
        <end position="498"/>
    </location>
</feature>
<comment type="subcellular location">
    <subcellularLocation>
        <location evidence="1">Membrane</location>
        <topology evidence="1">Multi-pass membrane protein</topology>
    </subcellularLocation>
</comment>
<protein>
    <recommendedName>
        <fullName evidence="7">Major facilitator superfamily (MFS) profile domain-containing protein</fullName>
    </recommendedName>
</protein>
<evidence type="ECO:0000256" key="6">
    <source>
        <dbReference type="SAM" id="Phobius"/>
    </source>
</evidence>
<comment type="caution">
    <text evidence="8">The sequence shown here is derived from an EMBL/GenBank/DDBJ whole genome shotgun (WGS) entry which is preliminary data.</text>
</comment>
<keyword evidence="3 6" id="KW-1133">Transmembrane helix</keyword>
<sequence length="544" mass="59727">MAVTAGAIERKDSTPSGEFSETIDHAATHATYIEANELSEEHRQYLLARHGTLDLDPLPGPSEADPYNWKNSKKVTNLVLVALHACMSTFTAAAIIPAYESIAEELGVSLQQASYLTSLQIAILGGAPLLWKPLSNTFGRRPLFLISLIISLVGNIGCAKAPTYATMALCRAIVAFFICPAGAIGSAVVTESFFKKDRARYMGIWTLMITIGVPFSPFVMGFVANNVGWRWIYWILAIMNGVQFIAYVFLGPETRYLRHGVQHSKSSFREEYLTFHRIDRSPLRVYDFVHPLTLFAKPCIVIPAVAYAMTFLFGSVLITVELPQLFAGKFGFNAQQLGYQFLALIIGSVIGEQLGGNLSDFWMNRKARKTGTQPAPEHRLWLSYAGFILTIVGAVVFLVRTEQAKEMHWNITPVIGIAIAGVGNQIVTTVLITYAVDSHLEESASIGVFITFVRQVWGFIGPFWFPSMFTNLGLSKSAAVAAALLVGVSIIPTIIVQFMGKRWRPSRPADLAGRVEDRERGGVMGADVDANESVSVGRNGEMMK</sequence>
<dbReference type="EMBL" id="PHWZ01000027">
    <property type="protein sequence ID" value="TEY82768.1"/>
    <property type="molecule type" value="Genomic_DNA"/>
</dbReference>
<feature type="transmembrane region" description="Helical" evidence="6">
    <location>
        <begin position="111"/>
        <end position="131"/>
    </location>
</feature>